<proteinExistence type="predicted"/>
<accession>A0A6J7DD00</accession>
<evidence type="ECO:0000256" key="1">
    <source>
        <dbReference type="SAM" id="MobiDB-lite"/>
    </source>
</evidence>
<feature type="domain" description="Acetophenone carboxylase-like C-terminal" evidence="2">
    <location>
        <begin position="1"/>
        <end position="155"/>
    </location>
</feature>
<name>A0A6J7DD00_9ZZZZ</name>
<evidence type="ECO:0000259" key="2">
    <source>
        <dbReference type="Pfam" id="PF19278"/>
    </source>
</evidence>
<sequence length="178" mass="18731">MHREGFADEDITLRREADVKFVGQSFEISLIWPDGKIGEGDREALTAHFIEEYERSYGPGSAWDGFPVELHTARVVASGSTPKPPMNREDAPAARPAVPVGTRKVRLGGGAIDAPTFDGPALVPGDVVEGPALIDDVDTTLLVPSEMRLEIDALRNYVFTGIASAGAGSATNSAAGAA</sequence>
<dbReference type="AlphaFoldDB" id="A0A6J7DD00"/>
<feature type="region of interest" description="Disordered" evidence="1">
    <location>
        <begin position="78"/>
        <end position="97"/>
    </location>
</feature>
<gene>
    <name evidence="3" type="ORF">UFOPK3423_00524</name>
</gene>
<dbReference type="InterPro" id="IPR049517">
    <property type="entry name" value="ACX-like_C"/>
</dbReference>
<organism evidence="3">
    <name type="scientific">freshwater metagenome</name>
    <dbReference type="NCBI Taxonomy" id="449393"/>
    <lineage>
        <taxon>unclassified sequences</taxon>
        <taxon>metagenomes</taxon>
        <taxon>ecological metagenomes</taxon>
    </lineage>
</organism>
<evidence type="ECO:0000313" key="3">
    <source>
        <dbReference type="EMBL" id="CAB4866804.1"/>
    </source>
</evidence>
<dbReference type="EMBL" id="CAFBLQ010000041">
    <property type="protein sequence ID" value="CAB4866804.1"/>
    <property type="molecule type" value="Genomic_DNA"/>
</dbReference>
<reference evidence="3" key="1">
    <citation type="submission" date="2020-05" db="EMBL/GenBank/DDBJ databases">
        <authorList>
            <person name="Chiriac C."/>
            <person name="Salcher M."/>
            <person name="Ghai R."/>
            <person name="Kavagutti S V."/>
        </authorList>
    </citation>
    <scope>NUCLEOTIDE SEQUENCE</scope>
</reference>
<protein>
    <submittedName>
        <fullName evidence="3">Unannotated protein</fullName>
    </submittedName>
</protein>
<dbReference type="Pfam" id="PF19278">
    <property type="entry name" value="Hydant_A_C"/>
    <property type="match status" value="1"/>
</dbReference>